<evidence type="ECO:0000259" key="11">
    <source>
        <dbReference type="PROSITE" id="PS50016"/>
    </source>
</evidence>
<feature type="region of interest" description="Disordered" evidence="10">
    <location>
        <begin position="1"/>
        <end position="25"/>
    </location>
</feature>
<dbReference type="PROSITE" id="PS50815">
    <property type="entry name" value="HORMA"/>
    <property type="match status" value="1"/>
</dbReference>
<dbReference type="GO" id="GO:0005634">
    <property type="term" value="C:nucleus"/>
    <property type="evidence" value="ECO:0007669"/>
    <property type="project" value="UniProtKB-SubCell"/>
</dbReference>
<dbReference type="Pfam" id="PF02301">
    <property type="entry name" value="HORMA"/>
    <property type="match status" value="1"/>
</dbReference>
<keyword evidence="5 9" id="KW-0863">Zinc-finger</keyword>
<evidence type="ECO:0000256" key="4">
    <source>
        <dbReference type="ARBA" id="ARBA00022723"/>
    </source>
</evidence>
<keyword evidence="7" id="KW-0539">Nucleus</keyword>
<dbReference type="InterPro" id="IPR003511">
    <property type="entry name" value="HORMA_dom"/>
</dbReference>
<dbReference type="GO" id="GO:0005694">
    <property type="term" value="C:chromosome"/>
    <property type="evidence" value="ECO:0007669"/>
    <property type="project" value="UniProtKB-SubCell"/>
</dbReference>
<evidence type="ECO:0000256" key="9">
    <source>
        <dbReference type="PROSITE-ProRule" id="PRU00146"/>
    </source>
</evidence>
<dbReference type="InterPro" id="IPR013083">
    <property type="entry name" value="Znf_RING/FYVE/PHD"/>
</dbReference>
<dbReference type="InterPro" id="IPR036570">
    <property type="entry name" value="HORMA_dom_sf"/>
</dbReference>
<feature type="region of interest" description="Disordered" evidence="10">
    <location>
        <begin position="429"/>
        <end position="631"/>
    </location>
</feature>
<feature type="region of interest" description="Disordered" evidence="10">
    <location>
        <begin position="815"/>
        <end position="909"/>
    </location>
</feature>
<dbReference type="RefSeq" id="XP_065725818.1">
    <property type="nucleotide sequence ID" value="XM_065869746.1"/>
</dbReference>
<dbReference type="PROSITE" id="PS50016">
    <property type="entry name" value="ZF_PHD_2"/>
    <property type="match status" value="1"/>
</dbReference>
<feature type="compositionally biased region" description="Basic and acidic residues" evidence="10">
    <location>
        <begin position="178"/>
        <end position="188"/>
    </location>
</feature>
<feature type="compositionally biased region" description="Low complexity" evidence="10">
    <location>
        <begin position="819"/>
        <end position="832"/>
    </location>
</feature>
<dbReference type="InterPro" id="IPR019787">
    <property type="entry name" value="Znf_PHD-finger"/>
</dbReference>
<dbReference type="GO" id="GO:0051598">
    <property type="term" value="P:meiotic recombination checkpoint signaling"/>
    <property type="evidence" value="ECO:0007669"/>
    <property type="project" value="TreeGrafter"/>
</dbReference>
<dbReference type="PANTHER" id="PTHR48225:SF7">
    <property type="entry name" value="MEIOSIS-SPECIFIC PROTEIN HOP1"/>
    <property type="match status" value="1"/>
</dbReference>
<accession>A0AAJ8K631</accession>
<feature type="region of interest" description="Disordered" evidence="10">
    <location>
        <begin position="366"/>
        <end position="408"/>
    </location>
</feature>
<keyword evidence="8" id="KW-0469">Meiosis</keyword>
<evidence type="ECO:0000256" key="8">
    <source>
        <dbReference type="ARBA" id="ARBA00023254"/>
    </source>
</evidence>
<evidence type="ECO:0000256" key="3">
    <source>
        <dbReference type="ARBA" id="ARBA00022454"/>
    </source>
</evidence>
<dbReference type="KEGG" id="kbi:30206910"/>
<gene>
    <name evidence="13" type="ORF">I302_103808</name>
</gene>
<dbReference type="SUPFAM" id="SSF57903">
    <property type="entry name" value="FYVE/PHD zinc finger"/>
    <property type="match status" value="1"/>
</dbReference>
<evidence type="ECO:0000259" key="12">
    <source>
        <dbReference type="PROSITE" id="PS50815"/>
    </source>
</evidence>
<feature type="compositionally biased region" description="Basic residues" evidence="10">
    <location>
        <begin position="571"/>
        <end position="585"/>
    </location>
</feature>
<proteinExistence type="predicted"/>
<feature type="compositionally biased region" description="Polar residues" evidence="10">
    <location>
        <begin position="833"/>
        <end position="851"/>
    </location>
</feature>
<feature type="compositionally biased region" description="Polar residues" evidence="10">
    <location>
        <begin position="453"/>
        <end position="467"/>
    </location>
</feature>
<dbReference type="EMBL" id="CP144542">
    <property type="protein sequence ID" value="WVW81811.1"/>
    <property type="molecule type" value="Genomic_DNA"/>
</dbReference>
<dbReference type="GO" id="GO:0008270">
    <property type="term" value="F:zinc ion binding"/>
    <property type="evidence" value="ECO:0007669"/>
    <property type="project" value="UniProtKB-KW"/>
</dbReference>
<feature type="compositionally biased region" description="Basic residues" evidence="10">
    <location>
        <begin position="617"/>
        <end position="629"/>
    </location>
</feature>
<evidence type="ECO:0000256" key="10">
    <source>
        <dbReference type="SAM" id="MobiDB-lite"/>
    </source>
</evidence>
<feature type="domain" description="PHD-type" evidence="11">
    <location>
        <begin position="639"/>
        <end position="689"/>
    </location>
</feature>
<dbReference type="SUPFAM" id="SSF56019">
    <property type="entry name" value="The spindle assembly checkpoint protein mad2"/>
    <property type="match status" value="1"/>
</dbReference>
<dbReference type="GO" id="GO:0007130">
    <property type="term" value="P:synaptonemal complex assembly"/>
    <property type="evidence" value="ECO:0007669"/>
    <property type="project" value="TreeGrafter"/>
</dbReference>
<feature type="domain" description="HORMA" evidence="12">
    <location>
        <begin position="32"/>
        <end position="298"/>
    </location>
</feature>
<feature type="compositionally biased region" description="Basic residues" evidence="10">
    <location>
        <begin position="595"/>
        <end position="604"/>
    </location>
</feature>
<protein>
    <recommendedName>
        <fullName evidence="15">HORMA domain-containing protein</fullName>
    </recommendedName>
</protein>
<name>A0AAJ8K631_9TREE</name>
<feature type="compositionally biased region" description="Acidic residues" evidence="10">
    <location>
        <begin position="855"/>
        <end position="867"/>
    </location>
</feature>
<feature type="region of interest" description="Disordered" evidence="10">
    <location>
        <begin position="175"/>
        <end position="194"/>
    </location>
</feature>
<dbReference type="InterPro" id="IPR011011">
    <property type="entry name" value="Znf_FYVE_PHD"/>
</dbReference>
<sequence length="909" mass="101733">MARGSPKQAFRPPAPGKQKQIQNQDQAIVTKEESFEILKVTLEANIGLICYLRNLFSDEDFDMFYIANSTPPPNKTPTELYQLSAAEAKKSYGIINGSQEEGAIPNVFAWRKIKENRTPQGKALGKLLSGATEVLRAGYLQSLMLVIFLDEKDPTNVVETYTFNFYYDEATGSPSMSIDHETNDEQGRQGRSLSDQHLTTKNQELGTPMTHLDVRRSVKMTTKSLINACQALVDLPRKRFVDIKLFYNEHAPENYTAPSFADTSDEPLHLGTRDVNQSPVWFSLEQFQTGHHGLTMSAVSIADFLPIIPEGNPKGPEDYARRFAQDDEQEQDAKERDIVWTAHDRILYDPKAVDVINACVDRSKAVPEDSTGALKQPIGRRTEDGSIVPIPRSHTGQWAPRDRAEKPRKGARYIAEETLQMSQAMTDFTPIRRGSSPLPQSGHDESILDTLFDPNSQSSPGNSTQTYLDRINENRSENGDSHNTDSSPKSQESFSQHTENDSQSASMSTQKLANALHKNVHLNNKRKSSDEDNDNEEPLPISRKPRAINTIISNAMKKNGYEPKTTIKSPVKPKPKAKPKSKPKAKATNSNSKPKTPRKSRSRKPSVQSALVDSQKKASRKPAAVKKEKKPVIQDDEDVVDCFCGSNDEDDSMIQCDGCLKWFHATCLGFIEAATASQLNVYCILCEMRQDKKRHWPKADIDKAGTEMAVLALVRRVMQELRRRGQLGKDEIPGIQRMFGCERKDVDQVMLKLKNDGLVEKVVDDSDEEPQAHHSWTWKWRKNPNAVKRFASFFQYGKGVENEAFPFRKWHMTYTPNGSQSQSHSQPQSANSTIDSPFPSQRSRVPDSQANGPGLEEDAEGEEDPEMSIDGPAAGPSSDRANSPYELPSVRSSRALVAIDCSDHWTKEA</sequence>
<evidence type="ECO:0008006" key="15">
    <source>
        <dbReference type="Google" id="ProtNLM"/>
    </source>
</evidence>
<evidence type="ECO:0000256" key="6">
    <source>
        <dbReference type="ARBA" id="ARBA00022833"/>
    </source>
</evidence>
<dbReference type="GeneID" id="30206910"/>
<dbReference type="InterPro" id="IPR051294">
    <property type="entry name" value="HORMA_MeioticProgression"/>
</dbReference>
<keyword evidence="14" id="KW-1185">Reference proteome</keyword>
<feature type="compositionally biased region" description="Basic and acidic residues" evidence="10">
    <location>
        <begin position="470"/>
        <end position="483"/>
    </location>
</feature>
<evidence type="ECO:0000256" key="5">
    <source>
        <dbReference type="ARBA" id="ARBA00022771"/>
    </source>
</evidence>
<reference evidence="13" key="1">
    <citation type="submission" date="2013-07" db="EMBL/GenBank/DDBJ databases">
        <authorList>
            <consortium name="The Broad Institute Genome Sequencing Platform"/>
            <person name="Cuomo C."/>
            <person name="Litvintseva A."/>
            <person name="Chen Y."/>
            <person name="Heitman J."/>
            <person name="Sun S."/>
            <person name="Springer D."/>
            <person name="Dromer F."/>
            <person name="Young S.K."/>
            <person name="Zeng Q."/>
            <person name="Gargeya S."/>
            <person name="Fitzgerald M."/>
            <person name="Abouelleil A."/>
            <person name="Alvarado L."/>
            <person name="Berlin A.M."/>
            <person name="Chapman S.B."/>
            <person name="Dewar J."/>
            <person name="Goldberg J."/>
            <person name="Griggs A."/>
            <person name="Gujja S."/>
            <person name="Hansen M."/>
            <person name="Howarth C."/>
            <person name="Imamovic A."/>
            <person name="Larimer J."/>
            <person name="McCowan C."/>
            <person name="Murphy C."/>
            <person name="Pearson M."/>
            <person name="Priest M."/>
            <person name="Roberts A."/>
            <person name="Saif S."/>
            <person name="Shea T."/>
            <person name="Sykes S."/>
            <person name="Wortman J."/>
            <person name="Nusbaum C."/>
            <person name="Birren B."/>
        </authorList>
    </citation>
    <scope>NUCLEOTIDE SEQUENCE</scope>
    <source>
        <strain evidence="13">CBS 10118</strain>
    </source>
</reference>
<evidence type="ECO:0000256" key="2">
    <source>
        <dbReference type="ARBA" id="ARBA00004286"/>
    </source>
</evidence>
<dbReference type="PANTHER" id="PTHR48225">
    <property type="entry name" value="HORMA DOMAIN-CONTAINING PROTEIN 1"/>
    <property type="match status" value="1"/>
</dbReference>
<dbReference type="Pfam" id="PF20826">
    <property type="entry name" value="PHD_5"/>
    <property type="match status" value="1"/>
</dbReference>
<evidence type="ECO:0000313" key="13">
    <source>
        <dbReference type="EMBL" id="WVW81811.1"/>
    </source>
</evidence>
<keyword evidence="3" id="KW-0158">Chromosome</keyword>
<evidence type="ECO:0000256" key="7">
    <source>
        <dbReference type="ARBA" id="ARBA00023242"/>
    </source>
</evidence>
<comment type="subcellular location">
    <subcellularLocation>
        <location evidence="2">Chromosome</location>
    </subcellularLocation>
    <subcellularLocation>
        <location evidence="1">Nucleus</location>
    </subcellularLocation>
</comment>
<keyword evidence="4" id="KW-0479">Metal-binding</keyword>
<reference evidence="13" key="2">
    <citation type="submission" date="2024-02" db="EMBL/GenBank/DDBJ databases">
        <title>Comparative genomics of Cryptococcus and Kwoniella reveals pathogenesis evolution and contrasting modes of karyotype evolution via chromosome fusion or intercentromeric recombination.</title>
        <authorList>
            <person name="Coelho M.A."/>
            <person name="David-Palma M."/>
            <person name="Shea T."/>
            <person name="Bowers K."/>
            <person name="McGinley-Smith S."/>
            <person name="Mohammad A.W."/>
            <person name="Gnirke A."/>
            <person name="Yurkov A.M."/>
            <person name="Nowrousian M."/>
            <person name="Sun S."/>
            <person name="Cuomo C.A."/>
            <person name="Heitman J."/>
        </authorList>
    </citation>
    <scope>NUCLEOTIDE SEQUENCE</scope>
    <source>
        <strain evidence="13">CBS 10118</strain>
    </source>
</reference>
<dbReference type="Proteomes" id="UP000092730">
    <property type="component" value="Chromosome 2"/>
</dbReference>
<evidence type="ECO:0000256" key="1">
    <source>
        <dbReference type="ARBA" id="ARBA00004123"/>
    </source>
</evidence>
<organism evidence="13 14">
    <name type="scientific">Kwoniella bestiolae CBS 10118</name>
    <dbReference type="NCBI Taxonomy" id="1296100"/>
    <lineage>
        <taxon>Eukaryota</taxon>
        <taxon>Fungi</taxon>
        <taxon>Dikarya</taxon>
        <taxon>Basidiomycota</taxon>
        <taxon>Agaricomycotina</taxon>
        <taxon>Tremellomycetes</taxon>
        <taxon>Tremellales</taxon>
        <taxon>Cryptococcaceae</taxon>
        <taxon>Kwoniella</taxon>
    </lineage>
</organism>
<evidence type="ECO:0000313" key="14">
    <source>
        <dbReference type="Proteomes" id="UP000092730"/>
    </source>
</evidence>
<dbReference type="SMART" id="SM00249">
    <property type="entry name" value="PHD"/>
    <property type="match status" value="1"/>
</dbReference>
<dbReference type="Gene3D" id="3.30.40.10">
    <property type="entry name" value="Zinc/RING finger domain, C3HC4 (zinc finger)"/>
    <property type="match status" value="1"/>
</dbReference>
<dbReference type="AlphaFoldDB" id="A0AAJ8K631"/>
<dbReference type="InterPro" id="IPR001965">
    <property type="entry name" value="Znf_PHD"/>
</dbReference>
<feature type="compositionally biased region" description="Polar residues" evidence="10">
    <location>
        <begin position="484"/>
        <end position="512"/>
    </location>
</feature>
<keyword evidence="6" id="KW-0862">Zinc</keyword>
<dbReference type="Gene3D" id="3.30.900.10">
    <property type="entry name" value="HORMA domain"/>
    <property type="match status" value="1"/>
</dbReference>